<dbReference type="EMBL" id="HBIC01046316">
    <property type="protein sequence ID" value="CAE0294743.1"/>
    <property type="molecule type" value="Transcribed_RNA"/>
</dbReference>
<gene>
    <name evidence="3" type="ORF">SELO1098_LOCUS23595</name>
</gene>
<evidence type="ECO:0000313" key="3">
    <source>
        <dbReference type="EMBL" id="CAE0294743.1"/>
    </source>
</evidence>
<feature type="compositionally biased region" description="Basic and acidic residues" evidence="1">
    <location>
        <begin position="399"/>
        <end position="411"/>
    </location>
</feature>
<protein>
    <submittedName>
        <fullName evidence="3">Uncharacterized protein</fullName>
    </submittedName>
</protein>
<accession>A0A7S3HGE6</accession>
<dbReference type="AlphaFoldDB" id="A0A7S3HGE6"/>
<organism evidence="3">
    <name type="scientific">Spumella elongata</name>
    <dbReference type="NCBI Taxonomy" id="89044"/>
    <lineage>
        <taxon>Eukaryota</taxon>
        <taxon>Sar</taxon>
        <taxon>Stramenopiles</taxon>
        <taxon>Ochrophyta</taxon>
        <taxon>Chrysophyceae</taxon>
        <taxon>Chromulinales</taxon>
        <taxon>Chromulinaceae</taxon>
        <taxon>Spumella</taxon>
    </lineage>
</organism>
<proteinExistence type="predicted"/>
<feature type="transmembrane region" description="Helical" evidence="2">
    <location>
        <begin position="220"/>
        <end position="241"/>
    </location>
</feature>
<reference evidence="3" key="1">
    <citation type="submission" date="2021-01" db="EMBL/GenBank/DDBJ databases">
        <authorList>
            <person name="Corre E."/>
            <person name="Pelletier E."/>
            <person name="Niang G."/>
            <person name="Scheremetjew M."/>
            <person name="Finn R."/>
            <person name="Kale V."/>
            <person name="Holt S."/>
            <person name="Cochrane G."/>
            <person name="Meng A."/>
            <person name="Brown T."/>
            <person name="Cohen L."/>
        </authorList>
    </citation>
    <scope>NUCLEOTIDE SEQUENCE</scope>
    <source>
        <strain evidence="3">CCAP 955/1</strain>
    </source>
</reference>
<evidence type="ECO:0000256" key="1">
    <source>
        <dbReference type="SAM" id="MobiDB-lite"/>
    </source>
</evidence>
<keyword evidence="2" id="KW-0812">Transmembrane</keyword>
<name>A0A7S3HGE6_9STRA</name>
<sequence length="448" mass="51194">MKTFWLDSRAAALIILANISLSVAQVLDYSIYGLFAQKSTALESNKVYGQCFRGNSLTTCSPNLADDDFTLAYDREYYKTLGDRQGNFYCVECCGTSPTYIDNWDLSCTNTIQTRAKTLPFENTDMELRMARKKTLTDTEVITCDFPRTPGMYVHGYTVTLTVQQYDSNFNFWRGVSKCSIESDLFPYPVNVSTVNSTTYFREKLILKHVPIDTFNTGEIFKMVIIIGGPFVGLYIMLYFLRRKRCEYCQGKLVFSPRLCYKCVIVGAQPPDPVLMKALEERALALQGKPPERFGFVQIWFVGCCRCLFRCFTCQCCCSCCCRCCRFICCCGCFGLCCNEKPDFNKILAEDFDEWTPELEMQGQDTQSQDDDVDVEQGDHAVKPFKEQSGKNTKKKGKTPAERAIRQARIDAETKEMERVRKLKKNNPNIQEYPSRIIYKAVKPPATL</sequence>
<keyword evidence="2" id="KW-0472">Membrane</keyword>
<evidence type="ECO:0000256" key="2">
    <source>
        <dbReference type="SAM" id="Phobius"/>
    </source>
</evidence>
<feature type="region of interest" description="Disordered" evidence="1">
    <location>
        <begin position="383"/>
        <end position="411"/>
    </location>
</feature>
<keyword evidence="2" id="KW-1133">Transmembrane helix</keyword>